<dbReference type="SUPFAM" id="SSF48726">
    <property type="entry name" value="Immunoglobulin"/>
    <property type="match status" value="1"/>
</dbReference>
<evidence type="ECO:0000313" key="1">
    <source>
        <dbReference type="Proteomes" id="UP001652625"/>
    </source>
</evidence>
<dbReference type="InterPro" id="IPR036179">
    <property type="entry name" value="Ig-like_dom_sf"/>
</dbReference>
<accession>A0ABM4DJR1</accession>
<name>A0ABM4DJR1_HYDVU</name>
<organism evidence="1 2">
    <name type="scientific">Hydra vulgaris</name>
    <name type="common">Hydra</name>
    <name type="synonym">Hydra attenuata</name>
    <dbReference type="NCBI Taxonomy" id="6087"/>
    <lineage>
        <taxon>Eukaryota</taxon>
        <taxon>Metazoa</taxon>
        <taxon>Cnidaria</taxon>
        <taxon>Hydrozoa</taxon>
        <taxon>Hydroidolina</taxon>
        <taxon>Anthoathecata</taxon>
        <taxon>Aplanulata</taxon>
        <taxon>Hydridae</taxon>
        <taxon>Hydra</taxon>
    </lineage>
</organism>
<dbReference type="Proteomes" id="UP001652625">
    <property type="component" value="Chromosome 15"/>
</dbReference>
<dbReference type="Gene3D" id="2.60.120.260">
    <property type="entry name" value="Galactose-binding domain-like"/>
    <property type="match status" value="1"/>
</dbReference>
<sequence>MTLKKIMWDMIFFIFYFILIAAEINRFESDYRNRVFNSKTSRESIVSSFQKDWRFCHSKLKEDLVTRVTSHAGLTFVLGNTYRLTGFRTYYLLPQYNEIPFVFEFCVEYYDGTCIWEQYKDVNGTRKIYTVKELEHNFDFEGFAFGRFDPEIVADRISILRKVASTELFFHPKKYELFGCRDDYAISDFQYGGYKNGLMTSNPTPTETLNGCVVYDFEDGNLNNWIKVGKAFKNQPTFGDPKFLRTGMKFPTGFHGKWWISSYENNPFFGAATGVGSLTDVGSLISPAFVIDVPIVTFLIGGEYRTGQIGVEIRRYNSIVASFYLSFSTPDMKEMALNINETLLGSLFNLHLIDNSADGYLMFDYFNLVKDSCSCDCCEKLGMEKNSGSKYYIESKSITGFCNSTNNPPDNARFSQKLNYYTSFRCLRNSLSYLPWLSIKLVYLSVIDGWSSQGVFAAENCLVTGYQVMYAYKESMWRYIKSSPDNIVYYMNMLKDGSQREKLNPRIEAQHIRFIFIDAADNLNFCFRVEIYGCSKYSFNSNGQPFLKKNIYTRNAKNDKDYQLKLIDISDTQTSINLSCLNKSEIIYPIQNQYQWWEIIYNTKINLNNPLNTINLSLEKNFYKRTLQCFVTIPNAKSYTIIREFLIISEIERPSLVPFVTMDPGFEYRGGTLVSGNPSVFYTDSVQQAFVSLHIADLVHPLLIYSEYQYYCPFQHKYFHPFENLKQYYGINEDPLRCFNEAIQDGHHSFFYDGNRLLAGKQTNVMATLKNGVYECVYITEESYRQYMMLCEKNCSSYNDANYNPKYTREFFKLIKTSLWKKINLKVDVNGVLKYKTSLFVEDYQDLMGAFRTRSNFYETEFYTHVDKVASINQTIYPIVQYLDCNTGEAYSLNGFYPFKLNEACVSLFTPYGSIPQGTGHFLTFLYMFPVKSYPVYPRVKIYGEAYYANNEKSYFEQTYDVQHISKPVIILDSNIGICKGEYREIVPTIKISGVKFNGWNTLKYSWSWINEETFEAKETINLIQASFLTNQAIYIRQEKLIIIRADDWHTKTYLFEVDSILGKTSKRTKITVYSDYPKITWITPSPTIVVQDISDILEIKTNTDNFIKEINWYLNGTVIENSIMFSFLDYQNMPYQRKRLMLSNMDNSKMSGTYSVVLVSDFCSFKNTIDVIVYENPIVSINKKFVSILPKSLLELKATIIGGYPPIQPDNISWRLNGNKIVSTETSQMSWWVDKISATLVTSTLIITETNFSDGGQYIMEVVLGPSVIKVDAIVKILTPVVKNQTKVVKSRTGGKHDFVLHSLKITVLTFFSFFLY</sequence>
<dbReference type="RefSeq" id="XP_065674752.1">
    <property type="nucleotide sequence ID" value="XM_065818680.1"/>
</dbReference>
<evidence type="ECO:0000313" key="2">
    <source>
        <dbReference type="RefSeq" id="XP_065674752.1"/>
    </source>
</evidence>
<reference evidence="2" key="1">
    <citation type="submission" date="2025-08" db="UniProtKB">
        <authorList>
            <consortium name="RefSeq"/>
        </authorList>
    </citation>
    <scope>IDENTIFICATION</scope>
</reference>
<dbReference type="SUPFAM" id="SSF49785">
    <property type="entry name" value="Galactose-binding domain-like"/>
    <property type="match status" value="1"/>
</dbReference>
<dbReference type="GeneID" id="105843411"/>
<proteinExistence type="predicted"/>
<protein>
    <submittedName>
        <fullName evidence="2">Uncharacterized protein LOC105843411 isoform X4</fullName>
    </submittedName>
</protein>
<gene>
    <name evidence="2" type="primary">LOC105843411</name>
</gene>
<dbReference type="InterPro" id="IPR008979">
    <property type="entry name" value="Galactose-bd-like_sf"/>
</dbReference>
<keyword evidence="1" id="KW-1185">Reference proteome</keyword>